<dbReference type="EMBL" id="JANAWD010000067">
    <property type="protein sequence ID" value="KAJ3488437.1"/>
    <property type="molecule type" value="Genomic_DNA"/>
</dbReference>
<dbReference type="Proteomes" id="UP001212997">
    <property type="component" value="Unassembled WGS sequence"/>
</dbReference>
<evidence type="ECO:0000313" key="3">
    <source>
        <dbReference type="Proteomes" id="UP001212997"/>
    </source>
</evidence>
<gene>
    <name evidence="2" type="ORF">NLI96_g2850</name>
</gene>
<feature type="region of interest" description="Disordered" evidence="1">
    <location>
        <begin position="714"/>
        <end position="829"/>
    </location>
</feature>
<organism evidence="2 3">
    <name type="scientific">Meripilus lineatus</name>
    <dbReference type="NCBI Taxonomy" id="2056292"/>
    <lineage>
        <taxon>Eukaryota</taxon>
        <taxon>Fungi</taxon>
        <taxon>Dikarya</taxon>
        <taxon>Basidiomycota</taxon>
        <taxon>Agaricomycotina</taxon>
        <taxon>Agaricomycetes</taxon>
        <taxon>Polyporales</taxon>
        <taxon>Meripilaceae</taxon>
        <taxon>Meripilus</taxon>
    </lineage>
</organism>
<accession>A0AAD5VA13</accession>
<dbReference type="AlphaFoldDB" id="A0AAD5VA13"/>
<feature type="compositionally biased region" description="Pro residues" evidence="1">
    <location>
        <begin position="718"/>
        <end position="727"/>
    </location>
</feature>
<comment type="caution">
    <text evidence="2">The sequence shown here is derived from an EMBL/GenBank/DDBJ whole genome shotgun (WGS) entry which is preliminary data.</text>
</comment>
<proteinExistence type="predicted"/>
<evidence type="ECO:0000313" key="2">
    <source>
        <dbReference type="EMBL" id="KAJ3488437.1"/>
    </source>
</evidence>
<feature type="compositionally biased region" description="Basic and acidic residues" evidence="1">
    <location>
        <begin position="769"/>
        <end position="781"/>
    </location>
</feature>
<feature type="compositionally biased region" description="Acidic residues" evidence="1">
    <location>
        <begin position="665"/>
        <end position="680"/>
    </location>
</feature>
<sequence>MATFDPEIIVATFAAREPFGNRVKFVKDWNLEVKKLVEKWTKARKSSDQPIVHDQLVFAAQVVQYMNYITRLPSAETSSPNADKTIPSTLPTNIPLYGPRFLPPGYLDIQKRHASPNIKPQTTYLKPLHIIHPFYYAQLRACPRCGSEQVTLQGFTTTSYRLVHGISFEETALGCQVRCRPCSDARRLGDLEGPCNFATTNCLFWENWDPNTIPRGIPMFFKRCAVTRDLYKLLIEMRPSMTAGKLEEHIKQLHLVEYKERMLEYLVFFKIRAMQKSVADPRLYPYSAPYDEAGYCDQSITADMISEVYQGFGERSRRDESIKYTRTLDGECLSMDACFKAPKRGAVVVDSTGARHRVGKGGILSVINERSEIVAWRVCQTKQGAETTELLSALRTRYTILGVALPWGFIVDDCCSMRPSIEAAMKDVLVLLDIFHCVARYTAVILGGKKNPLRGTVAREIRDSLLKEGATPDKPATYWARGEQEEKLIATYEKWLQHGGIWSAAAPKCHACQLEHVQKGCLTRLNQNIRSDGSRIESLNRQWNAVIKHVASGLANYLALSYDFVLRKNIRTAMRNPREQRSDFVESTYGSHYVGLVDYVARLWNRLYEESKAKGIADDHLDKTFQPLPVLKEVPSGETFGLALSQGMASLCGKLDIKELVKIEDDDDDGPLNLEEDALDESAGPHEAVSGSEIALLKNMDIDPALLLVPLEAQPMSANPPPSPPSGPITSVTPIREGEGRDTPGIQRGHPERTTSESTIIDLTGDDDETRKIEPSHHQGDRGPVSHHSKKRRCEESTHPHQPQNPDTDSAGAGPTNIESGPGPTKRLKMIEMSSGNGRRQRKDTPGLSQSTLTSFFRLGNPPGKRPPLSSAGCSQAFPTPVPGLVTVPGLVAIQCPFTFTPPPPPPPAPKAGPSDKILAGKLAGRIIHNDYTPPQPLLCPPQSPSQQLYTRFTGIPLSRFKIEHGDEFFLFMDLRAERKWVAHRLTSRAWMTVTEEYNQALENKNMIVGLLTIKKTPHAMIEKMGEVEKIILNRLVSQDFTAASGKTGFWTKHCYAVDFGPCINETSLKPKEGKPRKPMTCTRCSTLMYPGQDSVTGNHRRGCCSDGAPSKPKFHGEAAPPASNHSAISRVLPWPLPDGIFTGGSHFHPTAFVKHARTLRQHVLEDGVPIGELDLELQSLFLYFSRRLVCEGDQWLVRIPEGIKIHPRGASLVIKHNDENHIRVNTIWDGPLPL</sequence>
<feature type="region of interest" description="Disordered" evidence="1">
    <location>
        <begin position="665"/>
        <end position="687"/>
    </location>
</feature>
<evidence type="ECO:0000256" key="1">
    <source>
        <dbReference type="SAM" id="MobiDB-lite"/>
    </source>
</evidence>
<protein>
    <submittedName>
        <fullName evidence="2">Uncharacterized protein</fullName>
    </submittedName>
</protein>
<keyword evidence="3" id="KW-1185">Reference proteome</keyword>
<reference evidence="2" key="1">
    <citation type="submission" date="2022-07" db="EMBL/GenBank/DDBJ databases">
        <title>Genome Sequence of Physisporinus lineatus.</title>
        <authorList>
            <person name="Buettner E."/>
        </authorList>
    </citation>
    <scope>NUCLEOTIDE SEQUENCE</scope>
    <source>
        <strain evidence="2">VT162</strain>
    </source>
</reference>
<name>A0AAD5VA13_9APHY</name>